<feature type="transmembrane region" description="Helical" evidence="9">
    <location>
        <begin position="149"/>
        <end position="173"/>
    </location>
</feature>
<evidence type="ECO:0000256" key="8">
    <source>
        <dbReference type="ARBA" id="ARBA00023136"/>
    </source>
</evidence>
<dbReference type="Gene3D" id="1.20.1530.20">
    <property type="match status" value="1"/>
</dbReference>
<keyword evidence="8 9" id="KW-0472">Membrane</keyword>
<evidence type="ECO:0000313" key="12">
    <source>
        <dbReference type="Proteomes" id="UP000823614"/>
    </source>
</evidence>
<proteinExistence type="inferred from homology"/>
<dbReference type="AlphaFoldDB" id="A0A9D9E6L3"/>
<feature type="transmembrane region" description="Helical" evidence="9">
    <location>
        <begin position="218"/>
        <end position="244"/>
    </location>
</feature>
<dbReference type="Pfam" id="PF02080">
    <property type="entry name" value="TrkA_C"/>
    <property type="match status" value="1"/>
</dbReference>
<reference evidence="11" key="1">
    <citation type="submission" date="2020-10" db="EMBL/GenBank/DDBJ databases">
        <authorList>
            <person name="Gilroy R."/>
        </authorList>
    </citation>
    <scope>NUCLEOTIDE SEQUENCE</scope>
    <source>
        <strain evidence="11">C6-149</strain>
    </source>
</reference>
<keyword evidence="5 9" id="KW-0812">Transmembrane</keyword>
<comment type="subcellular location">
    <subcellularLocation>
        <location evidence="1">Membrane</location>
        <topology evidence="1">Multi-pass membrane protein</topology>
    </subcellularLocation>
</comment>
<feature type="transmembrane region" description="Helical" evidence="9">
    <location>
        <begin position="179"/>
        <end position="197"/>
    </location>
</feature>
<name>A0A9D9E6L3_9LACO</name>
<dbReference type="InterPro" id="IPR036721">
    <property type="entry name" value="RCK_C_sf"/>
</dbReference>
<feature type="transmembrane region" description="Helical" evidence="9">
    <location>
        <begin position="293"/>
        <end position="312"/>
    </location>
</feature>
<evidence type="ECO:0000313" key="11">
    <source>
        <dbReference type="EMBL" id="MBO8441502.1"/>
    </source>
</evidence>
<keyword evidence="7" id="KW-0406">Ion transport</keyword>
<keyword evidence="3" id="KW-0813">Transport</keyword>
<dbReference type="PANTHER" id="PTHR43562:SF1">
    <property type="entry name" value="NA(+)_H(+) ANTIPORTER YJBQ-RELATED"/>
    <property type="match status" value="1"/>
</dbReference>
<dbReference type="InterPro" id="IPR006153">
    <property type="entry name" value="Cation/H_exchanger_TM"/>
</dbReference>
<dbReference type="InterPro" id="IPR006037">
    <property type="entry name" value="RCK_C"/>
</dbReference>
<dbReference type="GO" id="GO:0015297">
    <property type="term" value="F:antiporter activity"/>
    <property type="evidence" value="ECO:0007669"/>
    <property type="project" value="UniProtKB-KW"/>
</dbReference>
<dbReference type="GO" id="GO:0008324">
    <property type="term" value="F:monoatomic cation transmembrane transporter activity"/>
    <property type="evidence" value="ECO:0007669"/>
    <property type="project" value="InterPro"/>
</dbReference>
<evidence type="ECO:0000256" key="6">
    <source>
        <dbReference type="ARBA" id="ARBA00022989"/>
    </source>
</evidence>
<evidence type="ECO:0000256" key="5">
    <source>
        <dbReference type="ARBA" id="ARBA00022692"/>
    </source>
</evidence>
<feature type="transmembrane region" description="Helical" evidence="9">
    <location>
        <begin position="356"/>
        <end position="377"/>
    </location>
</feature>
<gene>
    <name evidence="11" type="ORF">IAA89_03530</name>
</gene>
<comment type="caution">
    <text evidence="11">The sequence shown here is derived from an EMBL/GenBank/DDBJ whole genome shotgun (WGS) entry which is preliminary data.</text>
</comment>
<dbReference type="PROSITE" id="PS51202">
    <property type="entry name" value="RCK_C"/>
    <property type="match status" value="1"/>
</dbReference>
<evidence type="ECO:0000259" key="10">
    <source>
        <dbReference type="PROSITE" id="PS51202"/>
    </source>
</evidence>
<reference evidence="11" key="2">
    <citation type="journal article" date="2021" name="PeerJ">
        <title>Extensive microbial diversity within the chicken gut microbiome revealed by metagenomics and culture.</title>
        <authorList>
            <person name="Gilroy R."/>
            <person name="Ravi A."/>
            <person name="Getino M."/>
            <person name="Pursley I."/>
            <person name="Horton D.L."/>
            <person name="Alikhan N.F."/>
            <person name="Baker D."/>
            <person name="Gharbi K."/>
            <person name="Hall N."/>
            <person name="Watson M."/>
            <person name="Adriaenssens E.M."/>
            <person name="Foster-Nyarko E."/>
            <person name="Jarju S."/>
            <person name="Secka A."/>
            <person name="Antonio M."/>
            <person name="Oren A."/>
            <person name="Chaudhuri R.R."/>
            <person name="La Ragione R."/>
            <person name="Hildebrand F."/>
            <person name="Pallen M.J."/>
        </authorList>
    </citation>
    <scope>NUCLEOTIDE SEQUENCE</scope>
    <source>
        <strain evidence="11">C6-149</strain>
    </source>
</reference>
<dbReference type="Pfam" id="PF00999">
    <property type="entry name" value="Na_H_Exchanger"/>
    <property type="match status" value="1"/>
</dbReference>
<dbReference type="GO" id="GO:0016020">
    <property type="term" value="C:membrane"/>
    <property type="evidence" value="ECO:0007669"/>
    <property type="project" value="UniProtKB-SubCell"/>
</dbReference>
<comment type="similarity">
    <text evidence="2">Belongs to the monovalent cation:proton antiporter 2 (CPA2) transporter (TC 2.A.37) family.</text>
</comment>
<dbReference type="Gene3D" id="3.40.50.720">
    <property type="entry name" value="NAD(P)-binding Rossmann-like Domain"/>
    <property type="match status" value="1"/>
</dbReference>
<dbReference type="Gene3D" id="3.30.70.1450">
    <property type="entry name" value="Regulator of K+ conductance, C-terminal domain"/>
    <property type="match status" value="1"/>
</dbReference>
<keyword evidence="4" id="KW-0050">Antiport</keyword>
<evidence type="ECO:0000256" key="4">
    <source>
        <dbReference type="ARBA" id="ARBA00022449"/>
    </source>
</evidence>
<evidence type="ECO:0000256" key="1">
    <source>
        <dbReference type="ARBA" id="ARBA00004141"/>
    </source>
</evidence>
<feature type="domain" description="RCK C-terminal" evidence="10">
    <location>
        <begin position="523"/>
        <end position="604"/>
    </location>
</feature>
<evidence type="ECO:0000256" key="2">
    <source>
        <dbReference type="ARBA" id="ARBA00005551"/>
    </source>
</evidence>
<dbReference type="GO" id="GO:0006813">
    <property type="term" value="P:potassium ion transport"/>
    <property type="evidence" value="ECO:0007669"/>
    <property type="project" value="InterPro"/>
</dbReference>
<feature type="transmembrane region" description="Helical" evidence="9">
    <location>
        <begin position="54"/>
        <end position="76"/>
    </location>
</feature>
<feature type="transmembrane region" description="Helical" evidence="9">
    <location>
        <begin position="324"/>
        <end position="344"/>
    </location>
</feature>
<accession>A0A9D9E6L3</accession>
<keyword evidence="6 9" id="KW-1133">Transmembrane helix</keyword>
<protein>
    <submittedName>
        <fullName evidence="11">Monovalent cation:proton antiporter family protein</fullName>
    </submittedName>
</protein>
<dbReference type="PANTHER" id="PTHR43562">
    <property type="entry name" value="NAPA-TYPE SODIUM/HYDROGEN ANTIPORTER"/>
    <property type="match status" value="1"/>
</dbReference>
<dbReference type="InterPro" id="IPR038770">
    <property type="entry name" value="Na+/solute_symporter_sf"/>
</dbReference>
<organism evidence="11 12">
    <name type="scientific">Candidatus Gallilactobacillus intestinavium</name>
    <dbReference type="NCBI Taxonomy" id="2840838"/>
    <lineage>
        <taxon>Bacteria</taxon>
        <taxon>Bacillati</taxon>
        <taxon>Bacillota</taxon>
        <taxon>Bacilli</taxon>
        <taxon>Lactobacillales</taxon>
        <taxon>Lactobacillaceae</taxon>
        <taxon>Lactobacillaceae incertae sedis</taxon>
        <taxon>Candidatus Gallilactobacillus</taxon>
    </lineage>
</organism>
<dbReference type="EMBL" id="JADIMP010000057">
    <property type="protein sequence ID" value="MBO8441502.1"/>
    <property type="molecule type" value="Genomic_DNA"/>
</dbReference>
<dbReference type="SUPFAM" id="SSF116726">
    <property type="entry name" value="TrkA C-terminal domain-like"/>
    <property type="match status" value="1"/>
</dbReference>
<evidence type="ECO:0000256" key="9">
    <source>
        <dbReference type="SAM" id="Phobius"/>
    </source>
</evidence>
<feature type="transmembrane region" description="Helical" evidence="9">
    <location>
        <begin position="88"/>
        <end position="109"/>
    </location>
</feature>
<dbReference type="GO" id="GO:1902600">
    <property type="term" value="P:proton transmembrane transport"/>
    <property type="evidence" value="ECO:0007669"/>
    <property type="project" value="InterPro"/>
</dbReference>
<evidence type="ECO:0000256" key="3">
    <source>
        <dbReference type="ARBA" id="ARBA00022448"/>
    </source>
</evidence>
<feature type="transmembrane region" description="Helical" evidence="9">
    <location>
        <begin position="115"/>
        <end position="137"/>
    </location>
</feature>
<evidence type="ECO:0000256" key="7">
    <source>
        <dbReference type="ARBA" id="ARBA00023065"/>
    </source>
</evidence>
<dbReference type="Proteomes" id="UP000823614">
    <property type="component" value="Unassembled WGS sequence"/>
</dbReference>
<feature type="transmembrane region" description="Helical" evidence="9">
    <location>
        <begin position="264"/>
        <end position="281"/>
    </location>
</feature>
<sequence>MSLFIVLLIALIIPIIMDSLHLNNIPTSIAEIIAGILLGKSLFNLITINSTLSQLSTLGVIILIFLSGMEIDFSLFKKENNTQKNAPLKVAILSFTSILILSLIFSIIINKFHLFNSVTLGTILFSTIALGIIITALKEKEILSNQFGQILLLIAAFGEIVPLLGLTVYAIAIQGHIQKIWLIALIFILALGLLLHFRPVYNFFEKINKVTTQLDIRLAFFIVITLVAFAEHVGAENILGAFLAGIVMKLLKPKEETLDKLSSLGYGFFIPIFFITTGAKINLKLLLTNPKSLTLIPIFLIGFVLTKIALILTLKKTTNYKNILAGSILEMTTITLVIPILSVAQELNIINATQSGAITVAAILTCLVCPIIFNNLYTKEPIIINNPTVHFIGVNEFTVPVAQQLSSKLYKTTLYTNSKKYFEAFHHKTNIQLISDTNEPYDNLINSNDVFNTDTLIISTTDHKQNYNLTKYAMNQNVKRIITRINTKTITQGQYDELKKNNVEIFNPINANINLFRNIIETPDMLHMLNDIKDMIFEIKIQNRKFCGKEIKNLPLIDQITIIQIYHDKKLILPHGDTQLHFNDHIIFTAPKNIIPKIRDIYETQN</sequence>